<name>A0AAE9XTM4_9PROT</name>
<evidence type="ECO:0000256" key="1">
    <source>
        <dbReference type="ARBA" id="ARBA00004948"/>
    </source>
</evidence>
<evidence type="ECO:0000256" key="2">
    <source>
        <dbReference type="ARBA" id="ARBA00022977"/>
    </source>
</evidence>
<dbReference type="CDD" id="cd00564">
    <property type="entry name" value="TMP_TenI"/>
    <property type="match status" value="1"/>
</dbReference>
<evidence type="ECO:0000313" key="4">
    <source>
        <dbReference type="EMBL" id="WCL54621.1"/>
    </source>
</evidence>
<dbReference type="GO" id="GO:0005737">
    <property type="term" value="C:cytoplasm"/>
    <property type="evidence" value="ECO:0007669"/>
    <property type="project" value="TreeGrafter"/>
</dbReference>
<dbReference type="InterPro" id="IPR013785">
    <property type="entry name" value="Aldolase_TIM"/>
</dbReference>
<dbReference type="GO" id="GO:0004789">
    <property type="term" value="F:thiamine-phosphate diphosphorylase activity"/>
    <property type="evidence" value="ECO:0007669"/>
    <property type="project" value="TreeGrafter"/>
</dbReference>
<evidence type="ECO:0000259" key="3">
    <source>
        <dbReference type="Pfam" id="PF02581"/>
    </source>
</evidence>
<keyword evidence="2" id="KW-0784">Thiamine biosynthesis</keyword>
<dbReference type="AlphaFoldDB" id="A0AAE9XTM4"/>
<feature type="domain" description="Thiamine phosphate synthase/TenI" evidence="3">
    <location>
        <begin position="44"/>
        <end position="189"/>
    </location>
</feature>
<dbReference type="SUPFAM" id="SSF51391">
    <property type="entry name" value="Thiamin phosphate synthase"/>
    <property type="match status" value="1"/>
</dbReference>
<comment type="pathway">
    <text evidence="1">Cofactor biosynthesis; thiamine diphosphate biosynthesis.</text>
</comment>
<proteinExistence type="predicted"/>
<dbReference type="KEGG" id="gso:PH603_02465"/>
<keyword evidence="5" id="KW-1185">Reference proteome</keyword>
<dbReference type="PANTHER" id="PTHR20857">
    <property type="entry name" value="THIAMINE-PHOSPHATE PYROPHOSPHORYLASE"/>
    <property type="match status" value="1"/>
</dbReference>
<sequence>MVKPFTPVRHQICRRAGVCVAVYIADRGRGADPLSIIRHLPAGAFVLYRDYDAVDRAAYARGLASACRKRHLPLIVAGDARLARAVKADGLHLPEYQLYRRPASWRGLLTAATHSRRALHFARLRGVDLALVSPVFETRSHPGARTLGVHRLARLVRGAGVRFAALGGVKKANAGRLRGLPLAAIAMMDGWN</sequence>
<dbReference type="Gene3D" id="3.20.20.70">
    <property type="entry name" value="Aldolase class I"/>
    <property type="match status" value="1"/>
</dbReference>
<organism evidence="4 5">
    <name type="scientific">Gimibacter soli</name>
    <dbReference type="NCBI Taxonomy" id="3024400"/>
    <lineage>
        <taxon>Bacteria</taxon>
        <taxon>Pseudomonadati</taxon>
        <taxon>Pseudomonadota</taxon>
        <taxon>Alphaproteobacteria</taxon>
        <taxon>Kordiimonadales</taxon>
        <taxon>Temperatibacteraceae</taxon>
        <taxon>Gimibacter</taxon>
    </lineage>
</organism>
<evidence type="ECO:0000313" key="5">
    <source>
        <dbReference type="Proteomes" id="UP001217500"/>
    </source>
</evidence>
<dbReference type="PANTHER" id="PTHR20857:SF15">
    <property type="entry name" value="THIAMINE-PHOSPHATE SYNTHASE"/>
    <property type="match status" value="1"/>
</dbReference>
<dbReference type="InterPro" id="IPR036206">
    <property type="entry name" value="ThiamineP_synth_sf"/>
</dbReference>
<dbReference type="Proteomes" id="UP001217500">
    <property type="component" value="Chromosome"/>
</dbReference>
<protein>
    <submittedName>
        <fullName evidence="4">Thiamine phosphate synthase</fullName>
    </submittedName>
</protein>
<gene>
    <name evidence="4" type="ORF">PH603_02465</name>
</gene>
<dbReference type="EMBL" id="CP116805">
    <property type="protein sequence ID" value="WCL54621.1"/>
    <property type="molecule type" value="Genomic_DNA"/>
</dbReference>
<accession>A0AAE9XTM4</accession>
<dbReference type="GO" id="GO:0009228">
    <property type="term" value="P:thiamine biosynthetic process"/>
    <property type="evidence" value="ECO:0007669"/>
    <property type="project" value="UniProtKB-KW"/>
</dbReference>
<dbReference type="RefSeq" id="WP_289504340.1">
    <property type="nucleotide sequence ID" value="NZ_CP116805.1"/>
</dbReference>
<dbReference type="Pfam" id="PF02581">
    <property type="entry name" value="TMP-TENI"/>
    <property type="match status" value="1"/>
</dbReference>
<reference evidence="4" key="1">
    <citation type="submission" date="2023-01" db="EMBL/GenBank/DDBJ databases">
        <title>The genome sequence of Kordiimonadaceae bacterium 6D33.</title>
        <authorList>
            <person name="Liu Y."/>
        </authorList>
    </citation>
    <scope>NUCLEOTIDE SEQUENCE</scope>
    <source>
        <strain evidence="4">6D33</strain>
    </source>
</reference>
<dbReference type="InterPro" id="IPR022998">
    <property type="entry name" value="ThiamineP_synth_TenI"/>
</dbReference>